<feature type="domain" description="BTB" evidence="3">
    <location>
        <begin position="188"/>
        <end position="255"/>
    </location>
</feature>
<dbReference type="Pfam" id="PF22486">
    <property type="entry name" value="MATH_2"/>
    <property type="match status" value="1"/>
</dbReference>
<dbReference type="Pfam" id="PF24570">
    <property type="entry name" value="BACK_BPM_SPOP"/>
    <property type="match status" value="1"/>
</dbReference>
<evidence type="ECO:0000259" key="3">
    <source>
        <dbReference type="PROSITE" id="PS50097"/>
    </source>
</evidence>
<dbReference type="Pfam" id="PF00651">
    <property type="entry name" value="BTB"/>
    <property type="match status" value="1"/>
</dbReference>
<dbReference type="InterPro" id="IPR002083">
    <property type="entry name" value="MATH/TRAF_dom"/>
</dbReference>
<comment type="pathway">
    <text evidence="1">Protein modification; protein ubiquitination.</text>
</comment>
<dbReference type="PANTHER" id="PTHR26379">
    <property type="entry name" value="BTB/POZ AND MATH DOMAIN-CONTAINING PROTEIN 1"/>
    <property type="match status" value="1"/>
</dbReference>
<name>A0ABC9BZ39_9POAL</name>
<evidence type="ECO:0000313" key="6">
    <source>
        <dbReference type="Proteomes" id="UP001497457"/>
    </source>
</evidence>
<dbReference type="Proteomes" id="UP001497457">
    <property type="component" value="Chromosome 27b"/>
</dbReference>
<dbReference type="AlphaFoldDB" id="A0ABC9BZ39"/>
<dbReference type="SUPFAM" id="SSF54695">
    <property type="entry name" value="POZ domain"/>
    <property type="match status" value="1"/>
</dbReference>
<dbReference type="CDD" id="cd18280">
    <property type="entry name" value="BTB_POZ_BPM_plant"/>
    <property type="match status" value="1"/>
</dbReference>
<dbReference type="InterPro" id="IPR056423">
    <property type="entry name" value="BACK_BPM_SPOP"/>
</dbReference>
<dbReference type="PROSITE" id="PS50097">
    <property type="entry name" value="BTB"/>
    <property type="match status" value="1"/>
</dbReference>
<comment type="similarity">
    <text evidence="2">Belongs to the Tdpoz family.</text>
</comment>
<feature type="domain" description="MATH" evidence="4">
    <location>
        <begin position="16"/>
        <end position="150"/>
    </location>
</feature>
<keyword evidence="6" id="KW-1185">Reference proteome</keyword>
<evidence type="ECO:0000313" key="5">
    <source>
        <dbReference type="EMBL" id="CAL5007526.1"/>
    </source>
</evidence>
<dbReference type="InterPro" id="IPR008974">
    <property type="entry name" value="TRAF-like"/>
</dbReference>
<reference evidence="6" key="1">
    <citation type="submission" date="2024-06" db="EMBL/GenBank/DDBJ databases">
        <authorList>
            <person name="Ryan C."/>
        </authorList>
    </citation>
    <scope>NUCLEOTIDE SEQUENCE [LARGE SCALE GENOMIC DNA]</scope>
</reference>
<dbReference type="InterPro" id="IPR045005">
    <property type="entry name" value="BPM1-6"/>
</dbReference>
<dbReference type="Gene3D" id="3.30.710.10">
    <property type="entry name" value="Potassium Channel Kv1.1, Chain A"/>
    <property type="match status" value="1"/>
</dbReference>
<dbReference type="EMBL" id="OZ075137">
    <property type="protein sequence ID" value="CAL5007526.1"/>
    <property type="molecule type" value="Genomic_DNA"/>
</dbReference>
<dbReference type="PROSITE" id="PS50144">
    <property type="entry name" value="MATH"/>
    <property type="match status" value="1"/>
</dbReference>
<dbReference type="Gene3D" id="2.60.210.10">
    <property type="entry name" value="Apoptosis, Tumor Necrosis Factor Receptor Associated Protein 2, Chain A"/>
    <property type="match status" value="1"/>
</dbReference>
<evidence type="ECO:0000256" key="1">
    <source>
        <dbReference type="ARBA" id="ARBA00004906"/>
    </source>
</evidence>
<protein>
    <submittedName>
        <fullName evidence="5">Uncharacterized protein</fullName>
    </submittedName>
</protein>
<dbReference type="PANTHER" id="PTHR26379:SF438">
    <property type="entry name" value="OS08G0128700 PROTEIN"/>
    <property type="match status" value="1"/>
</dbReference>
<gene>
    <name evidence="5" type="ORF">URODEC1_LOCUS68541</name>
</gene>
<dbReference type="InterPro" id="IPR011333">
    <property type="entry name" value="SKP1/BTB/POZ_sf"/>
</dbReference>
<dbReference type="InterPro" id="IPR000210">
    <property type="entry name" value="BTB/POZ_dom"/>
</dbReference>
<dbReference type="CDD" id="cd00121">
    <property type="entry name" value="MATH"/>
    <property type="match status" value="1"/>
</dbReference>
<dbReference type="SUPFAM" id="SSF49599">
    <property type="entry name" value="TRAF domain-like"/>
    <property type="match status" value="1"/>
</dbReference>
<dbReference type="SMART" id="SM00225">
    <property type="entry name" value="BTB"/>
    <property type="match status" value="1"/>
</dbReference>
<organism evidence="5 6">
    <name type="scientific">Urochloa decumbens</name>
    <dbReference type="NCBI Taxonomy" id="240449"/>
    <lineage>
        <taxon>Eukaryota</taxon>
        <taxon>Viridiplantae</taxon>
        <taxon>Streptophyta</taxon>
        <taxon>Embryophyta</taxon>
        <taxon>Tracheophyta</taxon>
        <taxon>Spermatophyta</taxon>
        <taxon>Magnoliopsida</taxon>
        <taxon>Liliopsida</taxon>
        <taxon>Poales</taxon>
        <taxon>Poaceae</taxon>
        <taxon>PACMAD clade</taxon>
        <taxon>Panicoideae</taxon>
        <taxon>Panicodae</taxon>
        <taxon>Paniceae</taxon>
        <taxon>Melinidinae</taxon>
        <taxon>Urochloa</taxon>
    </lineage>
</organism>
<sequence length="354" mass="39656">MSTPTTVSICTPETEGGRHQFEIFGYSKHKGMGQAEDKFIRSGTFSVGVHDWSIRFYPEGYSAEEDDNLDCVSVFLELMSEGTKVHASCDLQLISHHTGMPVSVHKTEPRMFNLGDISIYAPQTGLFMERSDLESSMYLKDDHFTIECVVTVLNEPRDLDTKSRPRIQVPPSEIGEHLGKLLESGQGADVTFKVRGVTFTAHKSVLAVRSPVFKAEFCGPMKEATAQHLPIVGVKPIVFRALLQFIYTDSLPAFDDLEGGDRYEMIRHLLVAADRYAMDRLKVICQSMLCEELDVKNMAKTLAFADQYHCDMLKEACIEFISSSTLIADLKRKHSCVTVDPLVTTITSKKIKEE</sequence>
<evidence type="ECO:0000259" key="4">
    <source>
        <dbReference type="PROSITE" id="PS50144"/>
    </source>
</evidence>
<proteinExistence type="inferred from homology"/>
<evidence type="ECO:0000256" key="2">
    <source>
        <dbReference type="ARBA" id="ARBA00010846"/>
    </source>
</evidence>
<reference evidence="5 6" key="2">
    <citation type="submission" date="2024-10" db="EMBL/GenBank/DDBJ databases">
        <authorList>
            <person name="Ryan C."/>
        </authorList>
    </citation>
    <scope>NUCLEOTIDE SEQUENCE [LARGE SCALE GENOMIC DNA]</scope>
</reference>
<accession>A0ABC9BZ39</accession>